<protein>
    <submittedName>
        <fullName evidence="1">Uncharacterized protein</fullName>
    </submittedName>
</protein>
<reference evidence="1" key="3">
    <citation type="journal article" date="2017" name="Nature">
        <title>Genome sequence of the progenitor of the wheat D genome Aegilops tauschii.</title>
        <authorList>
            <person name="Luo M.C."/>
            <person name="Gu Y.Q."/>
            <person name="Puiu D."/>
            <person name="Wang H."/>
            <person name="Twardziok S.O."/>
            <person name="Deal K.R."/>
            <person name="Huo N."/>
            <person name="Zhu T."/>
            <person name="Wang L."/>
            <person name="Wang Y."/>
            <person name="McGuire P.E."/>
            <person name="Liu S."/>
            <person name="Long H."/>
            <person name="Ramasamy R.K."/>
            <person name="Rodriguez J.C."/>
            <person name="Van S.L."/>
            <person name="Yuan L."/>
            <person name="Wang Z."/>
            <person name="Xia Z."/>
            <person name="Xiao L."/>
            <person name="Anderson O.D."/>
            <person name="Ouyang S."/>
            <person name="Liang Y."/>
            <person name="Zimin A.V."/>
            <person name="Pertea G."/>
            <person name="Qi P."/>
            <person name="Bennetzen J.L."/>
            <person name="Dai X."/>
            <person name="Dawson M.W."/>
            <person name="Muller H.G."/>
            <person name="Kugler K."/>
            <person name="Rivarola-Duarte L."/>
            <person name="Spannagl M."/>
            <person name="Mayer K.F.X."/>
            <person name="Lu F.H."/>
            <person name="Bevan M.W."/>
            <person name="Leroy P."/>
            <person name="Li P."/>
            <person name="You F.M."/>
            <person name="Sun Q."/>
            <person name="Liu Z."/>
            <person name="Lyons E."/>
            <person name="Wicker T."/>
            <person name="Salzberg S.L."/>
            <person name="Devos K.M."/>
            <person name="Dvorak J."/>
        </authorList>
    </citation>
    <scope>NUCLEOTIDE SEQUENCE [LARGE SCALE GENOMIC DNA]</scope>
    <source>
        <strain evidence="1">cv. AL8/78</strain>
    </source>
</reference>
<organism evidence="1 2">
    <name type="scientific">Aegilops tauschii subsp. strangulata</name>
    <name type="common">Goatgrass</name>
    <dbReference type="NCBI Taxonomy" id="200361"/>
    <lineage>
        <taxon>Eukaryota</taxon>
        <taxon>Viridiplantae</taxon>
        <taxon>Streptophyta</taxon>
        <taxon>Embryophyta</taxon>
        <taxon>Tracheophyta</taxon>
        <taxon>Spermatophyta</taxon>
        <taxon>Magnoliopsida</taxon>
        <taxon>Liliopsida</taxon>
        <taxon>Poales</taxon>
        <taxon>Poaceae</taxon>
        <taxon>BOP clade</taxon>
        <taxon>Pooideae</taxon>
        <taxon>Triticodae</taxon>
        <taxon>Triticeae</taxon>
        <taxon>Triticinae</taxon>
        <taxon>Aegilops</taxon>
    </lineage>
</organism>
<keyword evidence="2" id="KW-1185">Reference proteome</keyword>
<dbReference type="EnsemblPlants" id="AET5Gv20829200.11">
    <property type="protein sequence ID" value="AET5Gv20829200.11"/>
    <property type="gene ID" value="AET5Gv20829200"/>
</dbReference>
<proteinExistence type="predicted"/>
<name>A0A453LLC4_AEGTS</name>
<sequence>LFSNQLPVLPEYLILFTRLQTLHHAEALSW</sequence>
<dbReference type="AlphaFoldDB" id="A0A453LLC4"/>
<reference evidence="2" key="2">
    <citation type="journal article" date="2017" name="Nat. Plants">
        <title>The Aegilops tauschii genome reveals multiple impacts of transposons.</title>
        <authorList>
            <person name="Zhao G."/>
            <person name="Zou C."/>
            <person name="Li K."/>
            <person name="Wang K."/>
            <person name="Li T."/>
            <person name="Gao L."/>
            <person name="Zhang X."/>
            <person name="Wang H."/>
            <person name="Yang Z."/>
            <person name="Liu X."/>
            <person name="Jiang W."/>
            <person name="Mao L."/>
            <person name="Kong X."/>
            <person name="Jiao Y."/>
            <person name="Jia J."/>
        </authorList>
    </citation>
    <scope>NUCLEOTIDE SEQUENCE [LARGE SCALE GENOMIC DNA]</scope>
    <source>
        <strain evidence="2">cv. AL8/78</strain>
    </source>
</reference>
<evidence type="ECO:0000313" key="1">
    <source>
        <dbReference type="EnsemblPlants" id="AET5Gv20829200.11"/>
    </source>
</evidence>
<reference evidence="2" key="1">
    <citation type="journal article" date="2014" name="Science">
        <title>Ancient hybridizations among the ancestral genomes of bread wheat.</title>
        <authorList>
            <consortium name="International Wheat Genome Sequencing Consortium,"/>
            <person name="Marcussen T."/>
            <person name="Sandve S.R."/>
            <person name="Heier L."/>
            <person name="Spannagl M."/>
            <person name="Pfeifer M."/>
            <person name="Jakobsen K.S."/>
            <person name="Wulff B.B."/>
            <person name="Steuernagel B."/>
            <person name="Mayer K.F."/>
            <person name="Olsen O.A."/>
        </authorList>
    </citation>
    <scope>NUCLEOTIDE SEQUENCE [LARGE SCALE GENOMIC DNA]</scope>
    <source>
        <strain evidence="2">cv. AL8/78</strain>
    </source>
</reference>
<evidence type="ECO:0000313" key="2">
    <source>
        <dbReference type="Proteomes" id="UP000015105"/>
    </source>
</evidence>
<dbReference type="Gramene" id="AET5Gv20829200.11">
    <property type="protein sequence ID" value="AET5Gv20829200.11"/>
    <property type="gene ID" value="AET5Gv20829200"/>
</dbReference>
<reference evidence="1" key="4">
    <citation type="submission" date="2019-03" db="UniProtKB">
        <authorList>
            <consortium name="EnsemblPlants"/>
        </authorList>
    </citation>
    <scope>IDENTIFICATION</scope>
</reference>
<accession>A0A453LLC4</accession>
<dbReference type="Proteomes" id="UP000015105">
    <property type="component" value="Chromosome 5D"/>
</dbReference>
<reference evidence="1" key="5">
    <citation type="journal article" date="2021" name="G3 (Bethesda)">
        <title>Aegilops tauschii genome assembly Aet v5.0 features greater sequence contiguity and improved annotation.</title>
        <authorList>
            <person name="Wang L."/>
            <person name="Zhu T."/>
            <person name="Rodriguez J.C."/>
            <person name="Deal K.R."/>
            <person name="Dubcovsky J."/>
            <person name="McGuire P.E."/>
            <person name="Lux T."/>
            <person name="Spannagl M."/>
            <person name="Mayer K.F.X."/>
            <person name="Baldrich P."/>
            <person name="Meyers B.C."/>
            <person name="Huo N."/>
            <person name="Gu Y.Q."/>
            <person name="Zhou H."/>
            <person name="Devos K.M."/>
            <person name="Bennetzen J.L."/>
            <person name="Unver T."/>
            <person name="Budak H."/>
            <person name="Gulick P.J."/>
            <person name="Galiba G."/>
            <person name="Kalapos B."/>
            <person name="Nelson D.R."/>
            <person name="Li P."/>
            <person name="You F.M."/>
            <person name="Luo M.C."/>
            <person name="Dvorak J."/>
        </authorList>
    </citation>
    <scope>NUCLEOTIDE SEQUENCE [LARGE SCALE GENOMIC DNA]</scope>
    <source>
        <strain evidence="1">cv. AL8/78</strain>
    </source>
</reference>